<feature type="compositionally biased region" description="Pro residues" evidence="1">
    <location>
        <begin position="66"/>
        <end position="79"/>
    </location>
</feature>
<name>L5MFL1_MYODS</name>
<feature type="compositionally biased region" description="Pro residues" evidence="1">
    <location>
        <begin position="151"/>
        <end position="160"/>
    </location>
</feature>
<dbReference type="AlphaFoldDB" id="L5MFL1"/>
<protein>
    <submittedName>
        <fullName evidence="2">Uncharacterized protein</fullName>
    </submittedName>
</protein>
<evidence type="ECO:0000313" key="3">
    <source>
        <dbReference type="Proteomes" id="UP000010556"/>
    </source>
</evidence>
<accession>L5MFL1</accession>
<dbReference type="Proteomes" id="UP000010556">
    <property type="component" value="Unassembled WGS sequence"/>
</dbReference>
<gene>
    <name evidence="2" type="ORF">MDA_GLEAN10014221</name>
</gene>
<reference evidence="3" key="1">
    <citation type="journal article" date="2013" name="Science">
        <title>Comparative analysis of bat genomes provides insight into the evolution of flight and immunity.</title>
        <authorList>
            <person name="Zhang G."/>
            <person name="Cowled C."/>
            <person name="Shi Z."/>
            <person name="Huang Z."/>
            <person name="Bishop-Lilly K.A."/>
            <person name="Fang X."/>
            <person name="Wynne J.W."/>
            <person name="Xiong Z."/>
            <person name="Baker M.L."/>
            <person name="Zhao W."/>
            <person name="Tachedjian M."/>
            <person name="Zhu Y."/>
            <person name="Zhou P."/>
            <person name="Jiang X."/>
            <person name="Ng J."/>
            <person name="Yang L."/>
            <person name="Wu L."/>
            <person name="Xiao J."/>
            <person name="Feng Y."/>
            <person name="Chen Y."/>
            <person name="Sun X."/>
            <person name="Zhang Y."/>
            <person name="Marsh G.A."/>
            <person name="Crameri G."/>
            <person name="Broder C.C."/>
            <person name="Frey K.G."/>
            <person name="Wang L.F."/>
            <person name="Wang J."/>
        </authorList>
    </citation>
    <scope>NUCLEOTIDE SEQUENCE [LARGE SCALE GENOMIC DNA]</scope>
</reference>
<keyword evidence="3" id="KW-1185">Reference proteome</keyword>
<organism evidence="2 3">
    <name type="scientific">Myotis davidii</name>
    <name type="common">David's myotis</name>
    <dbReference type="NCBI Taxonomy" id="225400"/>
    <lineage>
        <taxon>Eukaryota</taxon>
        <taxon>Metazoa</taxon>
        <taxon>Chordata</taxon>
        <taxon>Craniata</taxon>
        <taxon>Vertebrata</taxon>
        <taxon>Euteleostomi</taxon>
        <taxon>Mammalia</taxon>
        <taxon>Eutheria</taxon>
        <taxon>Laurasiatheria</taxon>
        <taxon>Chiroptera</taxon>
        <taxon>Yangochiroptera</taxon>
        <taxon>Vespertilionidae</taxon>
        <taxon>Myotis</taxon>
    </lineage>
</organism>
<dbReference type="EMBL" id="KB100377">
    <property type="protein sequence ID" value="ELK37414.1"/>
    <property type="molecule type" value="Genomic_DNA"/>
</dbReference>
<feature type="region of interest" description="Disordered" evidence="1">
    <location>
        <begin position="59"/>
        <end position="160"/>
    </location>
</feature>
<proteinExistence type="predicted"/>
<evidence type="ECO:0000313" key="2">
    <source>
        <dbReference type="EMBL" id="ELK37414.1"/>
    </source>
</evidence>
<sequence>MKQTTRPGRDLPSAARGVGWFPVALRLRSAQLRGQVLCSFGSGCPSPPRLPEPQLRVQEAQILSPDPQPPIGSPRPGPPALSSSRLPDPSLHSLLSLCPAHAGPADTGAPESRRRDRISLASVPPPQGSGQLLRAQPDQRNRLALEQAEPPLAPTPASPV</sequence>
<feature type="compositionally biased region" description="Low complexity" evidence="1">
    <location>
        <begin position="80"/>
        <end position="99"/>
    </location>
</feature>
<evidence type="ECO:0000256" key="1">
    <source>
        <dbReference type="SAM" id="MobiDB-lite"/>
    </source>
</evidence>